<dbReference type="EMBL" id="AYYH01000005">
    <property type="protein sequence ID" value="KRN10916.1"/>
    <property type="molecule type" value="Genomic_DNA"/>
</dbReference>
<organism evidence="1 2">
    <name type="scientific">Liquorilactobacillus mali KCTC 3596 = DSM 20444</name>
    <dbReference type="NCBI Taxonomy" id="1046596"/>
    <lineage>
        <taxon>Bacteria</taxon>
        <taxon>Bacillati</taxon>
        <taxon>Bacillota</taxon>
        <taxon>Bacilli</taxon>
        <taxon>Lactobacillales</taxon>
        <taxon>Lactobacillaceae</taxon>
        <taxon>Liquorilactobacillus</taxon>
    </lineage>
</organism>
<comment type="caution">
    <text evidence="1">The sequence shown here is derived from an EMBL/GenBank/DDBJ whole genome shotgun (WGS) entry which is preliminary data.</text>
</comment>
<keyword evidence="2" id="KW-1185">Reference proteome</keyword>
<sequence>MTHSQLDKDGEVMKQSLNEFLTTGLANLGFDGGLDLLWDKDGHTFTVDITFSIEQKGQHFLLDMTGDSSKENPIEFVDTILIYDSTVQNIKPAWSDDFLACIAYDGKSGWERAQGVAFLEYLKVILLSGRENLQHFLSNSDQLDFLLNFELKWSEETFEQLVREKQKSISGTLPYEA</sequence>
<proteinExistence type="predicted"/>
<dbReference type="Proteomes" id="UP000050898">
    <property type="component" value="Unassembled WGS sequence"/>
</dbReference>
<name>A0A0R2EFG3_9LACO</name>
<accession>A0A0R2EFG3</accession>
<evidence type="ECO:0000313" key="2">
    <source>
        <dbReference type="Proteomes" id="UP000050898"/>
    </source>
</evidence>
<dbReference type="Gene3D" id="3.40.50.11250">
    <property type="entry name" value="Protein of unknown function DUF3013"/>
    <property type="match status" value="1"/>
</dbReference>
<reference evidence="1 2" key="1">
    <citation type="journal article" date="2015" name="Genome Announc.">
        <title>Expanding the biotechnology potential of lactobacilli through comparative genomics of 213 strains and associated genera.</title>
        <authorList>
            <person name="Sun Z."/>
            <person name="Harris H.M."/>
            <person name="McCann A."/>
            <person name="Guo C."/>
            <person name="Argimon S."/>
            <person name="Zhang W."/>
            <person name="Yang X."/>
            <person name="Jeffery I.B."/>
            <person name="Cooney J.C."/>
            <person name="Kagawa T.F."/>
            <person name="Liu W."/>
            <person name="Song Y."/>
            <person name="Salvetti E."/>
            <person name="Wrobel A."/>
            <person name="Rasinkangas P."/>
            <person name="Parkhill J."/>
            <person name="Rea M.C."/>
            <person name="O'Sullivan O."/>
            <person name="Ritari J."/>
            <person name="Douillard F.P."/>
            <person name="Paul Ross R."/>
            <person name="Yang R."/>
            <person name="Briner A.E."/>
            <person name="Felis G.E."/>
            <person name="de Vos W.M."/>
            <person name="Barrangou R."/>
            <person name="Klaenhammer T.R."/>
            <person name="Caufield P.W."/>
            <person name="Cui Y."/>
            <person name="Zhang H."/>
            <person name="O'Toole P.W."/>
        </authorList>
    </citation>
    <scope>NUCLEOTIDE SEQUENCE [LARGE SCALE GENOMIC DNA]</scope>
    <source>
        <strain evidence="1 2">DSM 20444</strain>
    </source>
</reference>
<dbReference type="AlphaFoldDB" id="A0A0R2EFG3"/>
<dbReference type="Pfam" id="PF11217">
    <property type="entry name" value="DUF3013"/>
    <property type="match status" value="1"/>
</dbReference>
<protein>
    <submittedName>
        <fullName evidence="1">Uncharacterized protein</fullName>
    </submittedName>
</protein>
<evidence type="ECO:0000313" key="1">
    <source>
        <dbReference type="EMBL" id="KRN10916.1"/>
    </source>
</evidence>
<gene>
    <name evidence="1" type="ORF">FD00_GL001804</name>
</gene>
<dbReference type="InterPro" id="IPR021380">
    <property type="entry name" value="DUF3013"/>
</dbReference>
<dbReference type="PATRIC" id="fig|1046596.6.peg.1895"/>